<dbReference type="PROSITE" id="PS50297">
    <property type="entry name" value="ANK_REP_REGION"/>
    <property type="match status" value="5"/>
</dbReference>
<evidence type="ECO:0000313" key="12">
    <source>
        <dbReference type="Proteomes" id="UP000289340"/>
    </source>
</evidence>
<feature type="repeat" description="ANK" evidence="8">
    <location>
        <begin position="255"/>
        <end position="279"/>
    </location>
</feature>
<evidence type="ECO:0000256" key="4">
    <source>
        <dbReference type="ARBA" id="ARBA00022737"/>
    </source>
</evidence>
<gene>
    <name evidence="11" type="ORF">D0Y65_016156</name>
</gene>
<evidence type="ECO:0000256" key="1">
    <source>
        <dbReference type="ARBA" id="ARBA00004141"/>
    </source>
</evidence>
<feature type="repeat" description="ANK" evidence="8">
    <location>
        <begin position="106"/>
        <end position="138"/>
    </location>
</feature>
<comment type="caution">
    <text evidence="11">The sequence shown here is derived from an EMBL/GenBank/DDBJ whole genome shotgun (WGS) entry which is preliminary data.</text>
</comment>
<dbReference type="EMBL" id="QZWG01000006">
    <property type="protein sequence ID" value="RZC09689.1"/>
    <property type="molecule type" value="Genomic_DNA"/>
</dbReference>
<accession>A0A445KG80</accession>
<evidence type="ECO:0000256" key="7">
    <source>
        <dbReference type="ARBA" id="ARBA00023136"/>
    </source>
</evidence>
<dbReference type="Proteomes" id="UP000289340">
    <property type="component" value="Chromosome 6"/>
</dbReference>
<evidence type="ECO:0000256" key="3">
    <source>
        <dbReference type="ARBA" id="ARBA00022692"/>
    </source>
</evidence>
<evidence type="ECO:0000256" key="2">
    <source>
        <dbReference type="ARBA" id="ARBA00004413"/>
    </source>
</evidence>
<feature type="repeat" description="ANK" evidence="8">
    <location>
        <begin position="370"/>
        <end position="405"/>
    </location>
</feature>
<keyword evidence="7 9" id="KW-0472">Membrane</keyword>
<keyword evidence="3 9" id="KW-0812">Transmembrane</keyword>
<keyword evidence="12" id="KW-1185">Reference proteome</keyword>
<dbReference type="SMART" id="SM00248">
    <property type="entry name" value="ANK"/>
    <property type="match status" value="9"/>
</dbReference>
<dbReference type="PANTHER" id="PTHR24186">
    <property type="entry name" value="PROTEIN PHOSPHATASE 1 REGULATORY SUBUNIT"/>
    <property type="match status" value="1"/>
</dbReference>
<evidence type="ECO:0000259" key="10">
    <source>
        <dbReference type="Pfam" id="PF13962"/>
    </source>
</evidence>
<proteinExistence type="predicted"/>
<dbReference type="PROSITE" id="PS50088">
    <property type="entry name" value="ANK_REPEAT"/>
    <property type="match status" value="6"/>
</dbReference>
<feature type="transmembrane region" description="Helical" evidence="9">
    <location>
        <begin position="586"/>
        <end position="609"/>
    </location>
</feature>
<dbReference type="FunFam" id="1.25.40.20:FF:000906">
    <property type="entry name" value="Uncharacterized protein"/>
    <property type="match status" value="1"/>
</dbReference>
<name>A0A445KG80_GLYSO</name>
<dbReference type="Pfam" id="PF12796">
    <property type="entry name" value="Ank_2"/>
    <property type="match status" value="4"/>
</dbReference>
<organism evidence="11 12">
    <name type="scientific">Glycine soja</name>
    <name type="common">Wild soybean</name>
    <dbReference type="NCBI Taxonomy" id="3848"/>
    <lineage>
        <taxon>Eukaryota</taxon>
        <taxon>Viridiplantae</taxon>
        <taxon>Streptophyta</taxon>
        <taxon>Embryophyta</taxon>
        <taxon>Tracheophyta</taxon>
        <taxon>Spermatophyta</taxon>
        <taxon>Magnoliopsida</taxon>
        <taxon>eudicotyledons</taxon>
        <taxon>Gunneridae</taxon>
        <taxon>Pentapetalae</taxon>
        <taxon>rosids</taxon>
        <taxon>fabids</taxon>
        <taxon>Fabales</taxon>
        <taxon>Fabaceae</taxon>
        <taxon>Papilionoideae</taxon>
        <taxon>50 kb inversion clade</taxon>
        <taxon>NPAAA clade</taxon>
        <taxon>indigoferoid/millettioid clade</taxon>
        <taxon>Phaseoleae</taxon>
        <taxon>Glycine</taxon>
        <taxon>Glycine subgen. Soja</taxon>
    </lineage>
</organism>
<protein>
    <submittedName>
        <fullName evidence="11">Protein ACCELERATED CELL DEATH 6</fullName>
    </submittedName>
</protein>
<evidence type="ECO:0000313" key="11">
    <source>
        <dbReference type="EMBL" id="RZC09689.1"/>
    </source>
</evidence>
<feature type="repeat" description="ANK" evidence="8">
    <location>
        <begin position="297"/>
        <end position="319"/>
    </location>
</feature>
<comment type="subcellular location">
    <subcellularLocation>
        <location evidence="2">Cell membrane</location>
        <topology evidence="2">Peripheral membrane protein</topology>
        <orientation evidence="2">Cytoplasmic side</orientation>
    </subcellularLocation>
    <subcellularLocation>
        <location evidence="1">Membrane</location>
        <topology evidence="1">Multi-pass membrane protein</topology>
    </subcellularLocation>
</comment>
<keyword evidence="4" id="KW-0677">Repeat</keyword>
<dbReference type="GO" id="GO:0005886">
    <property type="term" value="C:plasma membrane"/>
    <property type="evidence" value="ECO:0007669"/>
    <property type="project" value="UniProtKB-SubCell"/>
</dbReference>
<evidence type="ECO:0000256" key="8">
    <source>
        <dbReference type="PROSITE-ProRule" id="PRU00023"/>
    </source>
</evidence>
<dbReference type="AlphaFoldDB" id="A0A445KG80"/>
<keyword evidence="5 9" id="KW-1133">Transmembrane helix</keyword>
<evidence type="ECO:0000256" key="5">
    <source>
        <dbReference type="ARBA" id="ARBA00022989"/>
    </source>
</evidence>
<feature type="domain" description="PGG" evidence="10">
    <location>
        <begin position="467"/>
        <end position="576"/>
    </location>
</feature>
<dbReference type="Pfam" id="PF13962">
    <property type="entry name" value="PGG"/>
    <property type="match status" value="1"/>
</dbReference>
<keyword evidence="6 8" id="KW-0040">ANK repeat</keyword>
<dbReference type="InterPro" id="IPR036770">
    <property type="entry name" value="Ankyrin_rpt-contain_sf"/>
</dbReference>
<dbReference type="Gramene" id="XM_028382344.1">
    <property type="protein sequence ID" value="XP_028238145.1"/>
    <property type="gene ID" value="LOC114417217"/>
</dbReference>
<feature type="repeat" description="ANK" evidence="8">
    <location>
        <begin position="152"/>
        <end position="179"/>
    </location>
</feature>
<dbReference type="PANTHER" id="PTHR24186:SF46">
    <property type="entry name" value="PROTEIN ACCELERATED CELL DEATH 6-LIKE"/>
    <property type="match status" value="1"/>
</dbReference>
<reference evidence="11 12" key="1">
    <citation type="submission" date="2018-09" db="EMBL/GenBank/DDBJ databases">
        <title>A high-quality reference genome of wild soybean provides a powerful tool to mine soybean genomes.</title>
        <authorList>
            <person name="Xie M."/>
            <person name="Chung C.Y.L."/>
            <person name="Li M.-W."/>
            <person name="Wong F.-L."/>
            <person name="Chan T.-F."/>
            <person name="Lam H.-M."/>
        </authorList>
    </citation>
    <scope>NUCLEOTIDE SEQUENCE [LARGE SCALE GENOMIC DNA]</scope>
    <source>
        <strain evidence="12">cv. W05</strain>
        <tissue evidence="11">Hypocotyl of etiolated seedlings</tissue>
    </source>
</reference>
<dbReference type="InterPro" id="IPR026961">
    <property type="entry name" value="PGG_dom"/>
</dbReference>
<evidence type="ECO:0000256" key="6">
    <source>
        <dbReference type="ARBA" id="ARBA00023043"/>
    </source>
</evidence>
<dbReference type="InterPro" id="IPR002110">
    <property type="entry name" value="Ankyrin_rpt"/>
</dbReference>
<dbReference type="SUPFAM" id="SSF48403">
    <property type="entry name" value="Ankyrin repeat"/>
    <property type="match status" value="2"/>
</dbReference>
<feature type="transmembrane region" description="Helical" evidence="9">
    <location>
        <begin position="556"/>
        <end position="579"/>
    </location>
</feature>
<evidence type="ECO:0000256" key="9">
    <source>
        <dbReference type="SAM" id="Phobius"/>
    </source>
</evidence>
<feature type="repeat" description="ANK" evidence="8">
    <location>
        <begin position="333"/>
        <end position="356"/>
    </location>
</feature>
<sequence length="664" mass="74982">MDQLRIDVDFPSPDAASQVGLLHKEIVRKAMIYKLYQVDEEGDADKFGEELKQQCEENKLRLPDVFDKVTLTGDSLLHVAADLGQERIVEMICDLFPVLLTRRNVRGDTPLHIAVRSKNTSMVNLILSQYATKKSTHDEMKDKEITRETNECGDTPLHEAVYSGDVDVVKEIFDQDKDVVHCLNKSKRSPLCLAVVNGNEQILKLLLQIPLPADQPLSQCRRSSPLHTAIQHQKEVMIQAIIAIRPELVYLRDEDGNTPLHYAVDIGYVDGFRILLKNSLPNKLDKTDQTALERNKKGYLPLHLACKRGYVKMVKEFLELEWPINPYIVLNQKGQNILHIAAKNGRGGVVEYLLRNCKTYDLSITQKDYDGNTPLHLASKNLFPEIIHLITEYYRTGLNLTNKDGLTARDISETFEHPMLRKRKSVSMELLKRAGVPVNHMLHSQRQPQPEKDTFDFQLQSHVQPGKDIREAFLIVAALLVTVSFAAAFTVPGGVYSSDDPNPKIRGTAVFARKPLFWIFTIFNIITMYSSAMACGFLSLGIFLQSELTLTIQPSFLYLSSAFFTAPVAFIAAVVLVVANNRLLTIVTSVIGCLLTFYTVLLMLLSLLVSPLDGTSTTVRIIISNPKLRRFYGRWILPKISIGGKPKIFLHSRKQTRTRTRTMD</sequence>
<dbReference type="Gene3D" id="1.25.40.20">
    <property type="entry name" value="Ankyrin repeat-containing domain"/>
    <property type="match status" value="1"/>
</dbReference>
<feature type="transmembrane region" description="Helical" evidence="9">
    <location>
        <begin position="516"/>
        <end position="544"/>
    </location>
</feature>
<feature type="transmembrane region" description="Helical" evidence="9">
    <location>
        <begin position="472"/>
        <end position="495"/>
    </location>
</feature>